<evidence type="ECO:0000256" key="2">
    <source>
        <dbReference type="ARBA" id="ARBA00022737"/>
    </source>
</evidence>
<dbReference type="SMART" id="SM00369">
    <property type="entry name" value="LRR_TYP"/>
    <property type="match status" value="7"/>
</dbReference>
<dbReference type="InterPro" id="IPR003591">
    <property type="entry name" value="Leu-rich_rpt_typical-subtyp"/>
</dbReference>
<accession>A0AAE3H260</accession>
<evidence type="ECO:0000256" key="1">
    <source>
        <dbReference type="ARBA" id="ARBA00022614"/>
    </source>
</evidence>
<reference evidence="4 5" key="1">
    <citation type="submission" date="2018-11" db="EMBL/GenBank/DDBJ databases">
        <title>Novel bacteria species description.</title>
        <authorList>
            <person name="Han J.-H."/>
        </authorList>
    </citation>
    <scope>NUCLEOTIDE SEQUENCE [LARGE SCALE GENOMIC DNA]</scope>
    <source>
        <strain evidence="4 5">KCTC23259</strain>
    </source>
</reference>
<dbReference type="SMART" id="SM00365">
    <property type="entry name" value="LRR_SD22"/>
    <property type="match status" value="6"/>
</dbReference>
<dbReference type="Gene3D" id="3.80.10.10">
    <property type="entry name" value="Ribonuclease Inhibitor"/>
    <property type="match status" value="3"/>
</dbReference>
<dbReference type="GO" id="GO:0005737">
    <property type="term" value="C:cytoplasm"/>
    <property type="evidence" value="ECO:0007669"/>
    <property type="project" value="TreeGrafter"/>
</dbReference>
<dbReference type="SUPFAM" id="SSF52058">
    <property type="entry name" value="L domain-like"/>
    <property type="match status" value="1"/>
</dbReference>
<dbReference type="PROSITE" id="PS51450">
    <property type="entry name" value="LRR"/>
    <property type="match status" value="2"/>
</dbReference>
<name>A0AAE3H260_9BACT</name>
<dbReference type="PANTHER" id="PTHR48051">
    <property type="match status" value="1"/>
</dbReference>
<keyword evidence="2" id="KW-0677">Repeat</keyword>
<dbReference type="InterPro" id="IPR032675">
    <property type="entry name" value="LRR_dom_sf"/>
</dbReference>
<dbReference type="AlphaFoldDB" id="A0AAE3H260"/>
<gene>
    <name evidence="4" type="ORF">EGI31_00725</name>
</gene>
<dbReference type="InterPro" id="IPR055414">
    <property type="entry name" value="LRR_R13L4/SHOC2-like"/>
</dbReference>
<evidence type="ECO:0000313" key="4">
    <source>
        <dbReference type="EMBL" id="MCP9761460.1"/>
    </source>
</evidence>
<proteinExistence type="predicted"/>
<dbReference type="SMART" id="SM00364">
    <property type="entry name" value="LRR_BAC"/>
    <property type="match status" value="5"/>
</dbReference>
<protein>
    <recommendedName>
        <fullName evidence="3">Disease resistance R13L4/SHOC-2-like LRR domain-containing protein</fullName>
    </recommendedName>
</protein>
<dbReference type="Proteomes" id="UP001204144">
    <property type="component" value="Unassembled WGS sequence"/>
</dbReference>
<keyword evidence="5" id="KW-1185">Reference proteome</keyword>
<dbReference type="InterPro" id="IPR050216">
    <property type="entry name" value="LRR_domain-containing"/>
</dbReference>
<comment type="caution">
    <text evidence="4">The sequence shown here is derived from an EMBL/GenBank/DDBJ whole genome shotgun (WGS) entry which is preliminary data.</text>
</comment>
<sequence length="471" mass="54874">MKTLLVCAFLQFCILTSFSQKIIFIENQEAYDRLLKFKTKIKPDDEVNKGIWKNNGLVQKRLMISLKRENQFIPLQNPEVSLNYHIYVNKNNVADSLKYYFGRYVQTIDGGKTRFEFEYFDPQSNTLAIQLDKLFRDILKNTKFYYHPMRPYEISGGLRLNQYLSKSESAEYRVSEILKTKKNTDKVLNLSHLGLKKLPNEIYDFKNLEELDLSKNEFEVFRLNAKKLPKLKKIVLSENLLSENSIKINRNKHVQMLSLSDNAFEAFPKRIQRNKRLKDIHLANNFIQNTIGIRFKKLKSLELLNFYNNQITSLSENIGLLENLQILDLYHNQLNFLPQNIVNLKNLQTLAVSNNNLWEFPSTFQELPNLKILYAHHNKLSLVNFLPPNIENLDLGFNLLESVPAALKTVPHLTDLDISNNKITSGAEVLKQIPDLKKVFLALNDFESDSTKFAELQQIIVDLKKKSVKVK</sequence>
<dbReference type="RefSeq" id="WP_255035196.1">
    <property type="nucleotide sequence ID" value="NZ_RJUF01000001.1"/>
</dbReference>
<feature type="domain" description="Disease resistance R13L4/SHOC-2-like LRR" evidence="3">
    <location>
        <begin position="295"/>
        <end position="393"/>
    </location>
</feature>
<evidence type="ECO:0000313" key="5">
    <source>
        <dbReference type="Proteomes" id="UP001204144"/>
    </source>
</evidence>
<dbReference type="InterPro" id="IPR001611">
    <property type="entry name" value="Leu-rich_rpt"/>
</dbReference>
<dbReference type="EMBL" id="RJUF01000001">
    <property type="protein sequence ID" value="MCP9761460.1"/>
    <property type="molecule type" value="Genomic_DNA"/>
</dbReference>
<evidence type="ECO:0000259" key="3">
    <source>
        <dbReference type="Pfam" id="PF23598"/>
    </source>
</evidence>
<dbReference type="Pfam" id="PF23598">
    <property type="entry name" value="LRR_14"/>
    <property type="match status" value="1"/>
</dbReference>
<keyword evidence="1" id="KW-0433">Leucine-rich repeat</keyword>
<dbReference type="PANTHER" id="PTHR48051:SF1">
    <property type="entry name" value="RAS SUPPRESSOR PROTEIN 1"/>
    <property type="match status" value="1"/>
</dbReference>
<organism evidence="4 5">
    <name type="scientific">Lacihabitans soyangensis</name>
    <dbReference type="NCBI Taxonomy" id="869394"/>
    <lineage>
        <taxon>Bacteria</taxon>
        <taxon>Pseudomonadati</taxon>
        <taxon>Bacteroidota</taxon>
        <taxon>Cytophagia</taxon>
        <taxon>Cytophagales</taxon>
        <taxon>Leadbetterellaceae</taxon>
        <taxon>Lacihabitans</taxon>
    </lineage>
</organism>